<accession>A0A8H7T1V9</accession>
<reference evidence="3" key="1">
    <citation type="submission" date="2021-02" db="EMBL/GenBank/DDBJ databases">
        <title>Genome sequence Cadophora malorum strain M34.</title>
        <authorList>
            <person name="Stefanovic E."/>
            <person name="Vu D."/>
            <person name="Scully C."/>
            <person name="Dijksterhuis J."/>
            <person name="Roader J."/>
            <person name="Houbraken J."/>
        </authorList>
    </citation>
    <scope>NUCLEOTIDE SEQUENCE</scope>
    <source>
        <strain evidence="3">M34</strain>
    </source>
</reference>
<comment type="caution">
    <text evidence="3">The sequence shown here is derived from an EMBL/GenBank/DDBJ whole genome shotgun (WGS) entry which is preliminary data.</text>
</comment>
<dbReference type="InterPro" id="IPR046539">
    <property type="entry name" value="DUF6604"/>
</dbReference>
<sequence>MSSLPGFKIVNTYKAYKIREEKFTNWLKDTGERLGISVSKPKKKDVAGKHAVKINEIQVLVNGIVSKGHPIPGNLLAILKDVISQRRDASAFYRPRGQIESDRGHAYYITVLEWAVKTLEQASPSFRPKGVAQSSSDIKSRTDVGLSNLFDMLEIEGFTSRSGDGASSESESESMAKKKYQNITKTCKKKSKSSTEASKQVQGSAGKKGRDPDLDFLDSIIREQPVLEEEDDEDYFFIIFCFFKDWNYIREYLQERWCDYHDGTMSLAAVSLVTNTAFELLERSEKDLYAHLPSHSGISNYENIADVFLSDIATFRVDYNTANTNEMLPDMPELTYQGGSWICLGRYYDLVEWLDHVPPKKIPTMGMFLGQPMVYGASTPREMEARDRRIIYEMLADCCLIKALQQQEGFGIPGEDRFTQGAIQMLRSRRIPIWFIFACQVQCDIRYILETDAVQCHRELQATGKRVSSILRTYSDFNKDFDVPKARVIDITIQEAEIWAMDDFMGPERLKLHLDHGVPRQFVEPFHYLRSNPLICGLMIFRFSLTFNELGLVEANMWGATIAAAHIYNTMRHELPTFPQWQDMEALILIHSVNRIFWRENLPSSTAQYCRSYERTTGVSEMIAQHNDERASKVIVARNVEQRGIGPVSLVSAQYHERFCFAGNENIETLAGVEKILNLAAENEIEYTLRGLRLLEEANTPLSNRSLIIADHQSLDHISSRSLTRQFQKTHTLTNIQLLYALGTRVSQESYTLNFDYFSFHTRCMLLLKAVYDEFENDIIDAHRKLDWGCAELPVVPHWLFLWMEDETRRSDIVERLGRIMEPFIKEESGAEIAALRQLHSNRGWEGEQVEEKLSRFVEVG</sequence>
<dbReference type="PANTHER" id="PTHR38795">
    <property type="entry name" value="DUF6604 DOMAIN-CONTAINING PROTEIN"/>
    <property type="match status" value="1"/>
</dbReference>
<dbReference type="PANTHER" id="PTHR38795:SF1">
    <property type="entry name" value="DUF6604 DOMAIN-CONTAINING PROTEIN"/>
    <property type="match status" value="1"/>
</dbReference>
<dbReference type="EMBL" id="JAFJYH010000594">
    <property type="protein sequence ID" value="KAG4410762.1"/>
    <property type="molecule type" value="Genomic_DNA"/>
</dbReference>
<gene>
    <name evidence="3" type="ORF">IFR04_016105</name>
</gene>
<dbReference type="Proteomes" id="UP000664132">
    <property type="component" value="Unassembled WGS sequence"/>
</dbReference>
<evidence type="ECO:0000259" key="2">
    <source>
        <dbReference type="Pfam" id="PF20253"/>
    </source>
</evidence>
<organism evidence="3 4">
    <name type="scientific">Cadophora malorum</name>
    <dbReference type="NCBI Taxonomy" id="108018"/>
    <lineage>
        <taxon>Eukaryota</taxon>
        <taxon>Fungi</taxon>
        <taxon>Dikarya</taxon>
        <taxon>Ascomycota</taxon>
        <taxon>Pezizomycotina</taxon>
        <taxon>Leotiomycetes</taxon>
        <taxon>Helotiales</taxon>
        <taxon>Ploettnerulaceae</taxon>
        <taxon>Cadophora</taxon>
    </lineage>
</organism>
<keyword evidence="4" id="KW-1185">Reference proteome</keyword>
<dbReference type="Pfam" id="PF20253">
    <property type="entry name" value="DUF6604"/>
    <property type="match status" value="1"/>
</dbReference>
<feature type="region of interest" description="Disordered" evidence="1">
    <location>
        <begin position="190"/>
        <end position="210"/>
    </location>
</feature>
<dbReference type="AlphaFoldDB" id="A0A8H7T1V9"/>
<proteinExistence type="predicted"/>
<evidence type="ECO:0000256" key="1">
    <source>
        <dbReference type="SAM" id="MobiDB-lite"/>
    </source>
</evidence>
<dbReference type="OrthoDB" id="5238236at2759"/>
<evidence type="ECO:0000313" key="4">
    <source>
        <dbReference type="Proteomes" id="UP000664132"/>
    </source>
</evidence>
<evidence type="ECO:0000313" key="3">
    <source>
        <dbReference type="EMBL" id="KAG4410762.1"/>
    </source>
</evidence>
<feature type="domain" description="DUF6604" evidence="2">
    <location>
        <begin position="15"/>
        <end position="288"/>
    </location>
</feature>
<protein>
    <recommendedName>
        <fullName evidence="2">DUF6604 domain-containing protein</fullName>
    </recommendedName>
</protein>
<name>A0A8H7T1V9_9HELO</name>